<dbReference type="InterPro" id="IPR019887">
    <property type="entry name" value="Tscrpt_reg_AsnC/Lrp_C"/>
</dbReference>
<organism evidence="5 6">
    <name type="scientific">Saccharothrix variisporea</name>
    <dbReference type="NCBI Taxonomy" id="543527"/>
    <lineage>
        <taxon>Bacteria</taxon>
        <taxon>Bacillati</taxon>
        <taxon>Actinomycetota</taxon>
        <taxon>Actinomycetes</taxon>
        <taxon>Pseudonocardiales</taxon>
        <taxon>Pseudonocardiaceae</taxon>
        <taxon>Saccharothrix</taxon>
    </lineage>
</organism>
<dbReference type="PANTHER" id="PTHR30154">
    <property type="entry name" value="LEUCINE-RESPONSIVE REGULATORY PROTEIN"/>
    <property type="match status" value="1"/>
</dbReference>
<dbReference type="SUPFAM" id="SSF54909">
    <property type="entry name" value="Dimeric alpha+beta barrel"/>
    <property type="match status" value="1"/>
</dbReference>
<dbReference type="Gene3D" id="3.30.70.920">
    <property type="match status" value="1"/>
</dbReference>
<evidence type="ECO:0000256" key="2">
    <source>
        <dbReference type="ARBA" id="ARBA00023125"/>
    </source>
</evidence>
<dbReference type="PANTHER" id="PTHR30154:SF54">
    <property type="entry name" value="POSSIBLE TRANSCRIPTIONAL REGULATORY PROTEIN (PROBABLY LRP_ASNC-FAMILY)"/>
    <property type="match status" value="1"/>
</dbReference>
<dbReference type="Pfam" id="PF13412">
    <property type="entry name" value="HTH_24"/>
    <property type="match status" value="1"/>
</dbReference>
<keyword evidence="1" id="KW-0805">Transcription regulation</keyword>
<dbReference type="InterPro" id="IPR011008">
    <property type="entry name" value="Dimeric_a/b-barrel"/>
</dbReference>
<gene>
    <name evidence="5" type="ORF">DFJ66_4096</name>
</gene>
<dbReference type="SUPFAM" id="SSF46785">
    <property type="entry name" value="Winged helix' DNA-binding domain"/>
    <property type="match status" value="1"/>
</dbReference>
<dbReference type="Proteomes" id="UP000272729">
    <property type="component" value="Unassembled WGS sequence"/>
</dbReference>
<name>A0A495X8P2_9PSEU</name>
<evidence type="ECO:0000313" key="6">
    <source>
        <dbReference type="Proteomes" id="UP000272729"/>
    </source>
</evidence>
<evidence type="ECO:0000256" key="1">
    <source>
        <dbReference type="ARBA" id="ARBA00023015"/>
    </source>
</evidence>
<accession>A0A495X8P2</accession>
<dbReference type="CDD" id="cd00090">
    <property type="entry name" value="HTH_ARSR"/>
    <property type="match status" value="1"/>
</dbReference>
<dbReference type="GO" id="GO:0043200">
    <property type="term" value="P:response to amino acid"/>
    <property type="evidence" value="ECO:0007669"/>
    <property type="project" value="TreeGrafter"/>
</dbReference>
<dbReference type="EMBL" id="RBXR01000001">
    <property type="protein sequence ID" value="RKT70821.1"/>
    <property type="molecule type" value="Genomic_DNA"/>
</dbReference>
<dbReference type="GO" id="GO:0005829">
    <property type="term" value="C:cytosol"/>
    <property type="evidence" value="ECO:0007669"/>
    <property type="project" value="TreeGrafter"/>
</dbReference>
<dbReference type="InterPro" id="IPR036390">
    <property type="entry name" value="WH_DNA-bd_sf"/>
</dbReference>
<keyword evidence="6" id="KW-1185">Reference proteome</keyword>
<dbReference type="InterPro" id="IPR036388">
    <property type="entry name" value="WH-like_DNA-bd_sf"/>
</dbReference>
<dbReference type="GO" id="GO:0043565">
    <property type="term" value="F:sequence-specific DNA binding"/>
    <property type="evidence" value="ECO:0007669"/>
    <property type="project" value="InterPro"/>
</dbReference>
<keyword evidence="3" id="KW-0804">Transcription</keyword>
<evidence type="ECO:0000259" key="4">
    <source>
        <dbReference type="PROSITE" id="PS50956"/>
    </source>
</evidence>
<dbReference type="PRINTS" id="PR00033">
    <property type="entry name" value="HTHASNC"/>
</dbReference>
<dbReference type="Gene3D" id="1.10.10.10">
    <property type="entry name" value="Winged helix-like DNA-binding domain superfamily/Winged helix DNA-binding domain"/>
    <property type="match status" value="1"/>
</dbReference>
<dbReference type="OrthoDB" id="4411089at2"/>
<comment type="caution">
    <text evidence="5">The sequence shown here is derived from an EMBL/GenBank/DDBJ whole genome shotgun (WGS) entry which is preliminary data.</text>
</comment>
<proteinExistence type="predicted"/>
<dbReference type="SMART" id="SM00344">
    <property type="entry name" value="HTH_ASNC"/>
    <property type="match status" value="1"/>
</dbReference>
<sequence>MDELDSAIIRHLQTDARLTNRELARRLGVAPSTALERVRLLRERGVIKGYHADIDLTALNRPVEAFVACRIRPLSRAVIDNFKAALIALPEVLATYVCAGDDDFLVHVAVQDLEHLHEFLIDRLSERREVLSFRSSVIFESTRNPVLTELPPGR</sequence>
<dbReference type="Pfam" id="PF01037">
    <property type="entry name" value="AsnC_trans_reg"/>
    <property type="match status" value="1"/>
</dbReference>
<keyword evidence="2 5" id="KW-0238">DNA-binding</keyword>
<dbReference type="PROSITE" id="PS50956">
    <property type="entry name" value="HTH_ASNC_2"/>
    <property type="match status" value="1"/>
</dbReference>
<reference evidence="5 6" key="1">
    <citation type="submission" date="2018-10" db="EMBL/GenBank/DDBJ databases">
        <title>Sequencing the genomes of 1000 actinobacteria strains.</title>
        <authorList>
            <person name="Klenk H.-P."/>
        </authorList>
    </citation>
    <scope>NUCLEOTIDE SEQUENCE [LARGE SCALE GENOMIC DNA]</scope>
    <source>
        <strain evidence="5 6">DSM 43911</strain>
    </source>
</reference>
<dbReference type="RefSeq" id="WP_121223245.1">
    <property type="nucleotide sequence ID" value="NZ_JBIUBA010000012.1"/>
</dbReference>
<dbReference type="InterPro" id="IPR019888">
    <property type="entry name" value="Tscrpt_reg_AsnC-like"/>
</dbReference>
<evidence type="ECO:0000313" key="5">
    <source>
        <dbReference type="EMBL" id="RKT70821.1"/>
    </source>
</evidence>
<feature type="domain" description="HTH asnC-type" evidence="4">
    <location>
        <begin position="1"/>
        <end position="62"/>
    </location>
</feature>
<dbReference type="AlphaFoldDB" id="A0A495X8P2"/>
<evidence type="ECO:0000256" key="3">
    <source>
        <dbReference type="ARBA" id="ARBA00023163"/>
    </source>
</evidence>
<dbReference type="InterPro" id="IPR000485">
    <property type="entry name" value="AsnC-type_HTH_dom"/>
</dbReference>
<dbReference type="InterPro" id="IPR011991">
    <property type="entry name" value="ArsR-like_HTH"/>
</dbReference>
<protein>
    <submittedName>
        <fullName evidence="5">DNA-binding Lrp family transcriptional regulator</fullName>
    </submittedName>
</protein>